<feature type="domain" description="G" evidence="2">
    <location>
        <begin position="11"/>
        <end position="87"/>
    </location>
</feature>
<dbReference type="PANTHER" id="PTHR42714">
    <property type="entry name" value="TRNA MODIFICATION GTPASE GTPBP3"/>
    <property type="match status" value="1"/>
</dbReference>
<keyword evidence="1" id="KW-1133">Transmembrane helix</keyword>
<protein>
    <recommendedName>
        <fullName evidence="2">G domain-containing protein</fullName>
    </recommendedName>
</protein>
<evidence type="ECO:0000313" key="3">
    <source>
        <dbReference type="EMBL" id="MBA2882631.1"/>
    </source>
</evidence>
<dbReference type="Pfam" id="PF01926">
    <property type="entry name" value="MMR_HSR1"/>
    <property type="match status" value="1"/>
</dbReference>
<reference evidence="3 4" key="1">
    <citation type="submission" date="2020-07" db="EMBL/GenBank/DDBJ databases">
        <title>Genomic Encyclopedia of Type Strains, Phase IV (KMG-IV): sequencing the most valuable type-strain genomes for metagenomic binning, comparative biology and taxonomic classification.</title>
        <authorList>
            <person name="Goeker M."/>
        </authorList>
    </citation>
    <scope>NUCLEOTIDE SEQUENCE [LARGE SCALE GENOMIC DNA]</scope>
    <source>
        <strain evidence="3 4">DSM 17721</strain>
    </source>
</reference>
<dbReference type="GO" id="GO:0005525">
    <property type="term" value="F:GTP binding"/>
    <property type="evidence" value="ECO:0007669"/>
    <property type="project" value="InterPro"/>
</dbReference>
<keyword evidence="4" id="KW-1185">Reference proteome</keyword>
<keyword evidence="1" id="KW-0812">Transmembrane</keyword>
<dbReference type="GO" id="GO:0030488">
    <property type="term" value="P:tRNA methylation"/>
    <property type="evidence" value="ECO:0007669"/>
    <property type="project" value="TreeGrafter"/>
</dbReference>
<accession>A0A7W0CBE4</accession>
<dbReference type="InterPro" id="IPR021871">
    <property type="entry name" value="DUF3482"/>
</dbReference>
<evidence type="ECO:0000259" key="2">
    <source>
        <dbReference type="Pfam" id="PF01926"/>
    </source>
</evidence>
<dbReference type="Proteomes" id="UP000525298">
    <property type="component" value="Unassembled WGS sequence"/>
</dbReference>
<dbReference type="Pfam" id="PF11981">
    <property type="entry name" value="DUF3482"/>
    <property type="match status" value="1"/>
</dbReference>
<evidence type="ECO:0000256" key="1">
    <source>
        <dbReference type="SAM" id="Phobius"/>
    </source>
</evidence>
<gene>
    <name evidence="3" type="ORF">HNR65_002985</name>
</gene>
<dbReference type="SUPFAM" id="SSF52540">
    <property type="entry name" value="P-loop containing nucleoside triphosphate hydrolases"/>
    <property type="match status" value="1"/>
</dbReference>
<keyword evidence="1" id="KW-0472">Membrane</keyword>
<dbReference type="AlphaFoldDB" id="A0A7W0CBE4"/>
<dbReference type="InterPro" id="IPR027417">
    <property type="entry name" value="P-loop_NTPase"/>
</dbReference>
<feature type="transmembrane region" description="Helical" evidence="1">
    <location>
        <begin position="330"/>
        <end position="355"/>
    </location>
</feature>
<comment type="caution">
    <text evidence="3">The sequence shown here is derived from an EMBL/GenBank/DDBJ whole genome shotgun (WGS) entry which is preliminary data.</text>
</comment>
<organism evidence="3 4">
    <name type="scientific">Desulfosalsimonas propionicica</name>
    <dbReference type="NCBI Taxonomy" id="332175"/>
    <lineage>
        <taxon>Bacteria</taxon>
        <taxon>Pseudomonadati</taxon>
        <taxon>Thermodesulfobacteriota</taxon>
        <taxon>Desulfobacteria</taxon>
        <taxon>Desulfobacterales</taxon>
        <taxon>Desulfosalsimonadaceae</taxon>
        <taxon>Desulfosalsimonas</taxon>
    </lineage>
</organism>
<dbReference type="GO" id="GO:0002098">
    <property type="term" value="P:tRNA wobble uridine modification"/>
    <property type="evidence" value="ECO:0007669"/>
    <property type="project" value="TreeGrafter"/>
</dbReference>
<dbReference type="InterPro" id="IPR006073">
    <property type="entry name" value="GTP-bd"/>
</dbReference>
<sequence>MTKRSDIPVFAVLGHPNEGKSSVVATLAENDAVPVSPTPGETRQCRDYPVFIDDAEVIRFVDTPGFQNPRAAHKWITQNADPEKPWLDDFIRAHETDAEFVHECRLFTPLAAGAGVIFVVDGTRPVRTADRLEMDILRLTGAPRMAVINTKDREHGDYIEDWKTAARIHFNIIRIFDAQRASFAERMDLLKSLRAIDPDWDEALQRVTEAFETDWHMRLEQTAAIITDLLASVLQYRAKKTIHDASATEAAEKQLVVKYRQQVADMEKKAHHRIKKRFKHNIFSYDLPAQSLAGQDLFSEKTLKALGLTRNQMAWAGAGIGAGLGAKGDLALAGLTFGVFTALGGALGAGSAAWGTRKISRAKIKGQALGGIRIYAGPVKNDQLLYVIIDRSLIYFWHVINWAHSRRERPETGNDSDAGVSNFLSAKWSREQKKISQRFFKEVRQKGTAAGQQAVREFSAMIRDLLKEISRT</sequence>
<dbReference type="RefSeq" id="WP_181552263.1">
    <property type="nucleotide sequence ID" value="NZ_JACDUS010000011.1"/>
</dbReference>
<dbReference type="PANTHER" id="PTHR42714:SF2">
    <property type="entry name" value="TRNA MODIFICATION GTPASE GTPBP3, MITOCHONDRIAL"/>
    <property type="match status" value="1"/>
</dbReference>
<evidence type="ECO:0000313" key="4">
    <source>
        <dbReference type="Proteomes" id="UP000525298"/>
    </source>
</evidence>
<dbReference type="EMBL" id="JACDUS010000011">
    <property type="protein sequence ID" value="MBA2882631.1"/>
    <property type="molecule type" value="Genomic_DNA"/>
</dbReference>
<name>A0A7W0CBE4_9BACT</name>
<dbReference type="Gene3D" id="3.40.50.300">
    <property type="entry name" value="P-loop containing nucleotide triphosphate hydrolases"/>
    <property type="match status" value="1"/>
</dbReference>
<proteinExistence type="predicted"/>
<dbReference type="GO" id="GO:0005829">
    <property type="term" value="C:cytosol"/>
    <property type="evidence" value="ECO:0007669"/>
    <property type="project" value="TreeGrafter"/>
</dbReference>